<dbReference type="CDD" id="cd05804">
    <property type="entry name" value="StaR_like"/>
    <property type="match status" value="1"/>
</dbReference>
<dbReference type="EMBL" id="NBTZ01000109">
    <property type="protein sequence ID" value="OTP70368.1"/>
    <property type="molecule type" value="Genomic_DNA"/>
</dbReference>
<dbReference type="InterPro" id="IPR033891">
    <property type="entry name" value="TTC38"/>
</dbReference>
<name>A0A242MHQ7_CABSO</name>
<dbReference type="SUPFAM" id="SSF48452">
    <property type="entry name" value="TPR-like"/>
    <property type="match status" value="1"/>
</dbReference>
<evidence type="ECO:0000256" key="3">
    <source>
        <dbReference type="ARBA" id="ARBA00022737"/>
    </source>
</evidence>
<keyword evidence="3" id="KW-0677">Repeat</keyword>
<dbReference type="Proteomes" id="UP000195221">
    <property type="component" value="Unassembled WGS sequence"/>
</dbReference>
<proteinExistence type="inferred from homology"/>
<gene>
    <name evidence="6" type="ORF">PAMC26577_25900</name>
    <name evidence="5" type="ORF">PAMC26577_27475</name>
</gene>
<evidence type="ECO:0000313" key="7">
    <source>
        <dbReference type="Proteomes" id="UP000195221"/>
    </source>
</evidence>
<organism evidence="6 7">
    <name type="scientific">Caballeronia sordidicola</name>
    <name type="common">Burkholderia sordidicola</name>
    <dbReference type="NCBI Taxonomy" id="196367"/>
    <lineage>
        <taxon>Bacteria</taxon>
        <taxon>Pseudomonadati</taxon>
        <taxon>Pseudomonadota</taxon>
        <taxon>Betaproteobacteria</taxon>
        <taxon>Burkholderiales</taxon>
        <taxon>Burkholderiaceae</taxon>
        <taxon>Caballeronia</taxon>
    </lineage>
</organism>
<evidence type="ECO:0000313" key="6">
    <source>
        <dbReference type="EMBL" id="OTP70488.1"/>
    </source>
</evidence>
<dbReference type="InterPro" id="IPR011990">
    <property type="entry name" value="TPR-like_helical_dom_sf"/>
</dbReference>
<accession>A0A242MHQ7</accession>
<dbReference type="PANTHER" id="PTHR16263">
    <property type="entry name" value="TETRATRICOPEPTIDE REPEAT PROTEIN 38"/>
    <property type="match status" value="1"/>
</dbReference>
<dbReference type="Gene3D" id="1.25.40.10">
    <property type="entry name" value="Tetratricopeptide repeat domain"/>
    <property type="match status" value="1"/>
</dbReference>
<dbReference type="PANTHER" id="PTHR16263:SF4">
    <property type="entry name" value="TETRATRICOPEPTIDE REPEAT PROTEIN 38"/>
    <property type="match status" value="1"/>
</dbReference>
<comment type="caution">
    <text evidence="6">The sequence shown here is derived from an EMBL/GenBank/DDBJ whole genome shotgun (WGS) entry which is preliminary data.</text>
</comment>
<reference evidence="6 7" key="1">
    <citation type="submission" date="2017-03" db="EMBL/GenBank/DDBJ databases">
        <title>Genome analysis of strain PAMC 26577.</title>
        <authorList>
            <person name="Oh H.-M."/>
            <person name="Yang J.-A."/>
        </authorList>
    </citation>
    <scope>NUCLEOTIDE SEQUENCE [LARGE SCALE GENOMIC DNA]</scope>
    <source>
        <strain evidence="6 7">PAMC 26577</strain>
    </source>
</reference>
<sequence>MTYDAQGLVISTTTGDEAGDAYRFAIDGYLYYKADLGARLAKLLAQDPGFVMAHVLTGYFAMMPLNASHLGTARQALAQAQRYAVHATHRERSHVAALAHWIDGDLDHALSVWEEILAAHPRDLLALRVHHNTAFWYGLPERMLHEITKVMPYWSDQLPGYTTVLACNAFAHEECGQYNAAEKAGWSAIESDPGNLWATHALTHVMEMQGRRDEGIAFLNQLEPHWETANNFKHHLWWHRAMFHLERREFDQVLDLYNQRFRDLSSPLLQAVPDLYNDVLNATSMLFRLQLHGINAGNRWDELADLAEARIGDTLAALTLPHWMLALAGAERWEAAERLLRGIREADSVQRGERRQILREAALPVSEAVLLHGRQEYAASVDAMLPALSQMQRLGGSHAQRDVFEQLFIDAAMKSGRDDVLRLHLNRALATHPVGPADRIGYAAAARHVGMTQFKV</sequence>
<dbReference type="AlphaFoldDB" id="A0A242MHQ7"/>
<evidence type="ECO:0000256" key="2">
    <source>
        <dbReference type="ARBA" id="ARBA00019992"/>
    </source>
</evidence>
<dbReference type="EMBL" id="NBTZ01000106">
    <property type="protein sequence ID" value="OTP70488.1"/>
    <property type="molecule type" value="Genomic_DNA"/>
</dbReference>
<protein>
    <recommendedName>
        <fullName evidence="2">Tetratricopeptide repeat protein 38</fullName>
    </recommendedName>
</protein>
<evidence type="ECO:0000313" key="5">
    <source>
        <dbReference type="EMBL" id="OTP70368.1"/>
    </source>
</evidence>
<evidence type="ECO:0000256" key="1">
    <source>
        <dbReference type="ARBA" id="ARBA00005857"/>
    </source>
</evidence>
<dbReference type="RefSeq" id="WP_075358021.1">
    <property type="nucleotide sequence ID" value="NZ_MSRG01000023.1"/>
</dbReference>
<keyword evidence="4" id="KW-0802">TPR repeat</keyword>
<evidence type="ECO:0000256" key="4">
    <source>
        <dbReference type="ARBA" id="ARBA00022803"/>
    </source>
</evidence>
<comment type="similarity">
    <text evidence="1">Belongs to the TTC38 family.</text>
</comment>